<dbReference type="KEGG" id="vg:956612"/>
<sequence>MLKMLLATQGLTTASIMEILTGFVVRRVRLEAQPLVASMMPSVREEVARALNDKAYRQVLAGAGQVTLRVFNGVGQLETPLVEIIKDIARLSSPTFKSMLEKAERGENLGSMTDELAESIVAELVALISADATDVTTALSVPGADVERYRLIVDWLRGHIKSIEQKDLFPDIIDFLE</sequence>
<accession>Q9MC05</accession>
<dbReference type="RefSeq" id="NP_524571.1">
    <property type="nucleotide sequence ID" value="NC_003301.1"/>
</dbReference>
<organism evidence="1 2">
    <name type="scientific">Pseudomonas phage phi8</name>
    <dbReference type="NCBI Taxonomy" id="120086"/>
    <lineage>
        <taxon>Viruses</taxon>
        <taxon>Riboviria</taxon>
        <taxon>Orthornavirae</taxon>
        <taxon>Duplornaviricota</taxon>
        <taxon>Vidaverviricetes</taxon>
        <taxon>Mindivirales</taxon>
        <taxon>Cystoviridae</taxon>
        <taxon>Alphacystovirus</taxon>
        <taxon>Alphacystovirus phi8</taxon>
        <taxon>Cystovirus phi8</taxon>
    </lineage>
</organism>
<gene>
    <name evidence="1" type="primary">12</name>
</gene>
<name>Q9MC05_9VIRU</name>
<dbReference type="Proteomes" id="UP000000734">
    <property type="component" value="Genome"/>
</dbReference>
<evidence type="ECO:0000313" key="1">
    <source>
        <dbReference type="EMBL" id="AAF63310.1"/>
    </source>
</evidence>
<protein>
    <submittedName>
        <fullName evidence="1">p12</fullName>
    </submittedName>
</protein>
<evidence type="ECO:0000313" key="2">
    <source>
        <dbReference type="Proteomes" id="UP000000734"/>
    </source>
</evidence>
<keyword evidence="2" id="KW-1185">Reference proteome</keyword>
<proteinExistence type="predicted"/>
<dbReference type="EMBL" id="AF226853">
    <property type="protein sequence ID" value="AAF63310.1"/>
    <property type="molecule type" value="Genomic_RNA"/>
</dbReference>
<reference evidence="1 2" key="1">
    <citation type="journal article" date="2000" name="Virology">
        <title>Characterization of phi8, a bacteriophage containing three double-stranded RNA genomic segments and distantly related to Phi6.</title>
        <authorList>
            <person name="Hoogstraten D."/>
            <person name="Qiao X."/>
            <person name="Sun Y."/>
            <person name="Hu A."/>
            <person name="Onodera S."/>
            <person name="Mindich L."/>
        </authorList>
    </citation>
    <scope>NUCLEOTIDE SEQUENCE [LARGE SCALE GENOMIC DNA]</scope>
</reference>